<reference evidence="1 2" key="1">
    <citation type="submission" date="2019-06" db="EMBL/GenBank/DDBJ databases">
        <authorList>
            <person name="Li F."/>
        </authorList>
    </citation>
    <scope>NUCLEOTIDE SEQUENCE [LARGE SCALE GENOMIC DNA]</scope>
    <source>
        <strain evidence="1 2">10F1D-1</strain>
    </source>
</reference>
<sequence>MSVLHDDGPPVVILRSIGELTIAAAAVRRVLRGRFADDVAPDAAEKWRISALQGQADADRVVEAAVDASFAGEALTVQSRDGSRISMTAENISHLADRLQRLARAGHLLGLASEIEETGAAS</sequence>
<dbReference type="AlphaFoldDB" id="A0A506Y5U9"/>
<proteinExistence type="predicted"/>
<dbReference type="Proteomes" id="UP000316252">
    <property type="component" value="Unassembled WGS sequence"/>
</dbReference>
<organism evidence="1 2">
    <name type="scientific">Schumannella soli</name>
    <dbReference type="NCBI Taxonomy" id="2590779"/>
    <lineage>
        <taxon>Bacteria</taxon>
        <taxon>Bacillati</taxon>
        <taxon>Actinomycetota</taxon>
        <taxon>Actinomycetes</taxon>
        <taxon>Micrococcales</taxon>
        <taxon>Microbacteriaceae</taxon>
        <taxon>Schumannella</taxon>
    </lineage>
</organism>
<evidence type="ECO:0000313" key="2">
    <source>
        <dbReference type="Proteomes" id="UP000316252"/>
    </source>
</evidence>
<dbReference type="RefSeq" id="WP_141161913.1">
    <property type="nucleotide sequence ID" value="NZ_VHQG01000001.1"/>
</dbReference>
<comment type="caution">
    <text evidence="1">The sequence shown here is derived from an EMBL/GenBank/DDBJ whole genome shotgun (WGS) entry which is preliminary data.</text>
</comment>
<gene>
    <name evidence="1" type="ORF">FJ657_01475</name>
</gene>
<evidence type="ECO:0000313" key="1">
    <source>
        <dbReference type="EMBL" id="TPW77385.1"/>
    </source>
</evidence>
<protein>
    <submittedName>
        <fullName evidence="1">Uncharacterized protein</fullName>
    </submittedName>
</protein>
<dbReference type="EMBL" id="VHQG01000001">
    <property type="protein sequence ID" value="TPW77385.1"/>
    <property type="molecule type" value="Genomic_DNA"/>
</dbReference>
<accession>A0A506Y5U9</accession>
<name>A0A506Y5U9_9MICO</name>
<keyword evidence="2" id="KW-1185">Reference proteome</keyword>